<dbReference type="EMBL" id="OZ034822">
    <property type="protein sequence ID" value="CAL1411165.1"/>
    <property type="molecule type" value="Genomic_DNA"/>
</dbReference>
<gene>
    <name evidence="2" type="ORF">LTRI10_LOCUS50539</name>
</gene>
<feature type="region of interest" description="Disordered" evidence="1">
    <location>
        <begin position="345"/>
        <end position="375"/>
    </location>
</feature>
<sequence length="375" mass="42220">MAGPQQYVASLRLAQAAIFNGKGFEDAAGYARYLLKFQDRSLCPSITLDPSRFNGYGMDIPRLINSIGWGDILPNRNFGFWPEAVRMFYANMKPCFQISPPCFTTIVYNYLITINVELLSLLFGIPVAGAEVQNESDFHLVDVNEGDALRLYTRDIGRYYPSDFHSGRLPDDLKVLHFYITRAFLPRSHGLNTLYPSDLWILASAKENRVISYPRLMIDHMLNHHDANYDGELPFAPQITQILLALGLDLRFKVARVDILSSLRALFVLRKVDAYVGRRRPLVNAPGGEAASHAVPPREDGLSLADLGEEEAKEAPETKDIVGMIRDNGKQPMMHPLEVIQSLFRREGEASNSRNQMQEDEDGISNYVSSPDYGF</sequence>
<evidence type="ECO:0000313" key="3">
    <source>
        <dbReference type="Proteomes" id="UP001497516"/>
    </source>
</evidence>
<organism evidence="2 3">
    <name type="scientific">Linum trigynum</name>
    <dbReference type="NCBI Taxonomy" id="586398"/>
    <lineage>
        <taxon>Eukaryota</taxon>
        <taxon>Viridiplantae</taxon>
        <taxon>Streptophyta</taxon>
        <taxon>Embryophyta</taxon>
        <taxon>Tracheophyta</taxon>
        <taxon>Spermatophyta</taxon>
        <taxon>Magnoliopsida</taxon>
        <taxon>eudicotyledons</taxon>
        <taxon>Gunneridae</taxon>
        <taxon>Pentapetalae</taxon>
        <taxon>rosids</taxon>
        <taxon>fabids</taxon>
        <taxon>Malpighiales</taxon>
        <taxon>Linaceae</taxon>
        <taxon>Linum</taxon>
    </lineage>
</organism>
<keyword evidence="3" id="KW-1185">Reference proteome</keyword>
<reference evidence="2 3" key="1">
    <citation type="submission" date="2024-04" db="EMBL/GenBank/DDBJ databases">
        <authorList>
            <person name="Fracassetti M."/>
        </authorList>
    </citation>
    <scope>NUCLEOTIDE SEQUENCE [LARGE SCALE GENOMIC DNA]</scope>
</reference>
<accession>A0AAV2GK91</accession>
<dbReference type="Proteomes" id="UP001497516">
    <property type="component" value="Chromosome 9"/>
</dbReference>
<protein>
    <submittedName>
        <fullName evidence="2">Uncharacterized protein</fullName>
    </submittedName>
</protein>
<evidence type="ECO:0000256" key="1">
    <source>
        <dbReference type="SAM" id="MobiDB-lite"/>
    </source>
</evidence>
<dbReference type="AlphaFoldDB" id="A0AAV2GK91"/>
<proteinExistence type="predicted"/>
<name>A0AAV2GK91_9ROSI</name>
<evidence type="ECO:0000313" key="2">
    <source>
        <dbReference type="EMBL" id="CAL1411165.1"/>
    </source>
</evidence>